<feature type="transmembrane region" description="Helical" evidence="9">
    <location>
        <begin position="76"/>
        <end position="98"/>
    </location>
</feature>
<keyword evidence="3 9" id="KW-0813">Transport</keyword>
<feature type="transmembrane region" description="Helical" evidence="9">
    <location>
        <begin position="283"/>
        <end position="308"/>
    </location>
</feature>
<dbReference type="AlphaFoldDB" id="A0A235B1U4"/>
<gene>
    <name evidence="10" type="primary">brnQ</name>
    <name evidence="10" type="ORF">CHM34_17085</name>
</gene>
<keyword evidence="4" id="KW-1003">Cell membrane</keyword>
<proteinExistence type="inferred from homology"/>
<dbReference type="GO" id="GO:0015818">
    <property type="term" value="P:isoleucine transport"/>
    <property type="evidence" value="ECO:0007669"/>
    <property type="project" value="TreeGrafter"/>
</dbReference>
<comment type="caution">
    <text evidence="10">The sequence shown here is derived from an EMBL/GenBank/DDBJ whole genome shotgun (WGS) entry which is preliminary data.</text>
</comment>
<feature type="transmembrane region" description="Helical" evidence="9">
    <location>
        <begin position="121"/>
        <end position="141"/>
    </location>
</feature>
<feature type="transmembrane region" description="Helical" evidence="9">
    <location>
        <begin position="153"/>
        <end position="171"/>
    </location>
</feature>
<comment type="function">
    <text evidence="9">Component of the transport system for branched-chain amino acids.</text>
</comment>
<dbReference type="InterPro" id="IPR004685">
    <property type="entry name" value="Brnchd-chn_aa_trnsp_Livcs"/>
</dbReference>
<reference evidence="10 11" key="1">
    <citation type="submission" date="2017-07" db="EMBL/GenBank/DDBJ databases">
        <title>The genome sequence of Paludifilum halophilum highlights mechanisms for microbial adaptation to high salt environemnts.</title>
        <authorList>
            <person name="Belbahri L."/>
        </authorList>
    </citation>
    <scope>NUCLEOTIDE SEQUENCE [LARGE SCALE GENOMIC DNA]</scope>
    <source>
        <strain evidence="10 11">DSM 102817</strain>
    </source>
</reference>
<feature type="transmembrane region" description="Helical" evidence="9">
    <location>
        <begin position="227"/>
        <end position="252"/>
    </location>
</feature>
<dbReference type="GO" id="GO:0015190">
    <property type="term" value="F:L-leucine transmembrane transporter activity"/>
    <property type="evidence" value="ECO:0007669"/>
    <property type="project" value="TreeGrafter"/>
</dbReference>
<comment type="caution">
    <text evidence="9">Lacks conserved residue(s) required for the propagation of feature annotation.</text>
</comment>
<evidence type="ECO:0000256" key="6">
    <source>
        <dbReference type="ARBA" id="ARBA00022970"/>
    </source>
</evidence>
<feature type="transmembrane region" description="Helical" evidence="9">
    <location>
        <begin position="413"/>
        <end position="431"/>
    </location>
</feature>
<sequence length="440" mass="46037">MNTLSKRETLSIGLMLFALFFGAGNMIFPPALGQASGSQVWAAMAGFIITGVGLPLLGVVAIGLSGGNLQTLASRVHPVFGIILTVVVYLTIGPIFAIPRTSTVAYEIGVVPFLFEGVEEAGFPLFIFSVLFFLLTYWLALNPSKLVDRVGKILTPILLTIIVVLFISSLIEPVGPVGIPVSPYKEAPFFEGFMEGYLTMDALAALVFGIVAVTAAQERGVTDRRSLAWSIIKAGMIAAVGLGSVYLILAYLGSTSQVLGLSDNGGEVLTNVVQTLFGPAGSLLLGSAVTVACLTTSVGLVTACGIYFSKLFPSISYKQVVVAVALFSMGVANLGLTQIIAVSVPVLAALYPLAIVLILLTFTHQWFRGARSVYVGAMLGTGLVSLADGLKAFQVDLGALEGVYSWLPLYEQGVGWLLPALLGALIGFFAGGGKQKDSAV</sequence>
<feature type="transmembrane region" description="Helical" evidence="9">
    <location>
        <begin position="320"/>
        <end position="342"/>
    </location>
</feature>
<accession>A0A235B1U4</accession>
<dbReference type="GO" id="GO:0015820">
    <property type="term" value="P:L-leucine transport"/>
    <property type="evidence" value="ECO:0007669"/>
    <property type="project" value="TreeGrafter"/>
</dbReference>
<feature type="transmembrane region" description="Helical" evidence="9">
    <location>
        <begin position="348"/>
        <end position="367"/>
    </location>
</feature>
<dbReference type="PANTHER" id="PTHR30588:SF8">
    <property type="entry name" value="BRANCHED-CHAIN AMINO ACID PERMEASE BRAB"/>
    <property type="match status" value="1"/>
</dbReference>
<organism evidence="10 11">
    <name type="scientific">Paludifilum halophilum</name>
    <dbReference type="NCBI Taxonomy" id="1642702"/>
    <lineage>
        <taxon>Bacteria</taxon>
        <taxon>Bacillati</taxon>
        <taxon>Bacillota</taxon>
        <taxon>Bacilli</taxon>
        <taxon>Bacillales</taxon>
        <taxon>Thermoactinomycetaceae</taxon>
        <taxon>Paludifilum</taxon>
    </lineage>
</organism>
<keyword evidence="11" id="KW-1185">Reference proteome</keyword>
<dbReference type="GO" id="GO:0015188">
    <property type="term" value="F:L-isoleucine transmembrane transporter activity"/>
    <property type="evidence" value="ECO:0007669"/>
    <property type="project" value="TreeGrafter"/>
</dbReference>
<feature type="transmembrane region" description="Helical" evidence="9">
    <location>
        <begin position="374"/>
        <end position="393"/>
    </location>
</feature>
<comment type="subcellular location">
    <subcellularLocation>
        <location evidence="1 9">Cell membrane</location>
        <topology evidence="1 9">Multi-pass membrane protein</topology>
    </subcellularLocation>
</comment>
<feature type="transmembrane region" description="Helical" evidence="9">
    <location>
        <begin position="197"/>
        <end position="215"/>
    </location>
</feature>
<protein>
    <recommendedName>
        <fullName evidence="9">Branched-chain amino acid transport system carrier protein</fullName>
    </recommendedName>
</protein>
<dbReference type="OrthoDB" id="9783920at2"/>
<evidence type="ECO:0000313" key="11">
    <source>
        <dbReference type="Proteomes" id="UP000215459"/>
    </source>
</evidence>
<feature type="transmembrane region" description="Helical" evidence="9">
    <location>
        <begin position="43"/>
        <end position="64"/>
    </location>
</feature>
<evidence type="ECO:0000256" key="3">
    <source>
        <dbReference type="ARBA" id="ARBA00022448"/>
    </source>
</evidence>
<keyword evidence="5 9" id="KW-0812">Transmembrane</keyword>
<evidence type="ECO:0000256" key="9">
    <source>
        <dbReference type="RuleBase" id="RU362122"/>
    </source>
</evidence>
<dbReference type="RefSeq" id="WP_094265830.1">
    <property type="nucleotide sequence ID" value="NZ_NOWF01000014.1"/>
</dbReference>
<dbReference type="PANTHER" id="PTHR30588">
    <property type="entry name" value="BRANCHED-CHAIN AMINO ACID TRANSPORT SYSTEM 2 CARRIER PROTEIN"/>
    <property type="match status" value="1"/>
</dbReference>
<dbReference type="GO" id="GO:0005886">
    <property type="term" value="C:plasma membrane"/>
    <property type="evidence" value="ECO:0007669"/>
    <property type="project" value="UniProtKB-SubCell"/>
</dbReference>
<evidence type="ECO:0000256" key="4">
    <source>
        <dbReference type="ARBA" id="ARBA00022475"/>
    </source>
</evidence>
<dbReference type="NCBIfam" id="TIGR00796">
    <property type="entry name" value="livcs"/>
    <property type="match status" value="1"/>
</dbReference>
<dbReference type="Proteomes" id="UP000215459">
    <property type="component" value="Unassembled WGS sequence"/>
</dbReference>
<evidence type="ECO:0000256" key="5">
    <source>
        <dbReference type="ARBA" id="ARBA00022692"/>
    </source>
</evidence>
<evidence type="ECO:0000256" key="8">
    <source>
        <dbReference type="ARBA" id="ARBA00023136"/>
    </source>
</evidence>
<dbReference type="Pfam" id="PF05525">
    <property type="entry name" value="Branch_AA_trans"/>
    <property type="match status" value="1"/>
</dbReference>
<dbReference type="EMBL" id="NOWF01000014">
    <property type="protein sequence ID" value="OYD06278.1"/>
    <property type="molecule type" value="Genomic_DNA"/>
</dbReference>
<comment type="similarity">
    <text evidence="2 9">Belongs to the branched chain amino acid transporter family.</text>
</comment>
<evidence type="ECO:0000313" key="10">
    <source>
        <dbReference type="EMBL" id="OYD06278.1"/>
    </source>
</evidence>
<name>A0A235B1U4_9BACL</name>
<keyword evidence="8 9" id="KW-0472">Membrane</keyword>
<evidence type="ECO:0000256" key="7">
    <source>
        <dbReference type="ARBA" id="ARBA00022989"/>
    </source>
</evidence>
<keyword evidence="6 9" id="KW-0029">Amino-acid transport</keyword>
<dbReference type="GO" id="GO:0005304">
    <property type="term" value="F:L-valine transmembrane transporter activity"/>
    <property type="evidence" value="ECO:0007669"/>
    <property type="project" value="TreeGrafter"/>
</dbReference>
<evidence type="ECO:0000256" key="2">
    <source>
        <dbReference type="ARBA" id="ARBA00008540"/>
    </source>
</evidence>
<keyword evidence="7 9" id="KW-1133">Transmembrane helix</keyword>
<evidence type="ECO:0000256" key="1">
    <source>
        <dbReference type="ARBA" id="ARBA00004651"/>
    </source>
</evidence>